<dbReference type="eggNOG" id="ENOG5033823">
    <property type="taxonomic scope" value="Bacteria"/>
</dbReference>
<dbReference type="AlphaFoldDB" id="Q741W7"/>
<feature type="compositionally biased region" description="Low complexity" evidence="1">
    <location>
        <begin position="57"/>
        <end position="77"/>
    </location>
</feature>
<gene>
    <name evidence="3" type="ordered locus">MAP_0970</name>
</gene>
<keyword evidence="2" id="KW-0812">Transmembrane</keyword>
<evidence type="ECO:0000313" key="3">
    <source>
        <dbReference type="EMBL" id="AAS03287.1"/>
    </source>
</evidence>
<sequence length="697" mass="74002">MPGCRFGRHDRISVIGVEALSTMHTVPVKLRKSLGRVIALAGVVGFLVNSVPESWAAPADPSAPSDSTASTTTTTTTLSMPDLGSSSTLEFWGLTSTQQLSLPVLHGLTPTALNATVELPINLRSGLLTVTQGERTIARLNLPTTDQAPLVVPLNGAEVTGNWLNVTLRAYLVPLDGYCLYPESPLRLVNGTVNYTGTELPPTTVSHFLPPVLRKLTIYLPQSPSTAESDTAIQLATAAAAHYGKQAPDIVVVPLQEGQAAPPAPPQSLERQVVIKEGPDNGLSLQGSTGVPWLLVSGPLNRTDESDTALLFSDLSDMALASKVAVESPKPKPQLPSDSATLRELGQSVVNATSLQPRVSIGLDQTRFGRSVHSVRVHLQGSYTPTPSNIAGQIAVTVGRETIDHWPTDGHGTIDRWVDVPDRLLQRYTSLDLVLDVASNVGHCGDFYTAGPGNQLLTLNINGDSVIQSSPAAPPVPDGFQSMPQSLLPRLQVGIAEHSFVDTVRALDLLVGLQRISAIPIDTTVTTVKQAIDSSNPALLISADGWNQSDVTLPVAAGPSGPITVNAVNSGDKPTKLTLDPVLRFASLQTVFHHGRSLLIATSNGAAGQLDELIRWLKSDTDKHWQRLNGVAVVSVPGQDPVTVDHPPLAAGASAAGAGHHSDLDWLWWFGAGWLAVAVVGAGVILWRVRRESWRRR</sequence>
<evidence type="ECO:0000256" key="1">
    <source>
        <dbReference type="SAM" id="MobiDB-lite"/>
    </source>
</evidence>
<evidence type="ECO:0000313" key="4">
    <source>
        <dbReference type="Proteomes" id="UP000000580"/>
    </source>
</evidence>
<feature type="region of interest" description="Disordered" evidence="1">
    <location>
        <begin position="57"/>
        <end position="81"/>
    </location>
</feature>
<name>Q741W7_MYCPA</name>
<evidence type="ECO:0000256" key="2">
    <source>
        <dbReference type="SAM" id="Phobius"/>
    </source>
</evidence>
<feature type="transmembrane region" description="Helical" evidence="2">
    <location>
        <begin position="666"/>
        <end position="687"/>
    </location>
</feature>
<keyword evidence="2" id="KW-1133">Transmembrane helix</keyword>
<dbReference type="EMBL" id="AE016958">
    <property type="protein sequence ID" value="AAS03287.1"/>
    <property type="molecule type" value="Genomic_DNA"/>
</dbReference>
<reference evidence="3 4" key="1">
    <citation type="journal article" date="2005" name="Proc. Natl. Acad. Sci. U.S.A.">
        <title>The complete genome sequence of Mycobacterium avium subspecies paratuberculosis.</title>
        <authorList>
            <person name="Li L."/>
            <person name="Bannantine J.P."/>
            <person name="Zhang Q."/>
            <person name="Amonsin A."/>
            <person name="May B.J."/>
            <person name="Alt D."/>
            <person name="Banerji N."/>
            <person name="Kanjilal S."/>
            <person name="Kapur V."/>
        </authorList>
    </citation>
    <scope>NUCLEOTIDE SEQUENCE [LARGE SCALE GENOMIC DNA]</scope>
    <source>
        <strain evidence="4">ATCC BAA-968 / K-10</strain>
    </source>
</reference>
<proteinExistence type="predicted"/>
<keyword evidence="4" id="KW-1185">Reference proteome</keyword>
<dbReference type="Proteomes" id="UP000000580">
    <property type="component" value="Chromosome"/>
</dbReference>
<organism evidence="3 4">
    <name type="scientific">Mycolicibacterium paratuberculosis (strain ATCC BAA-968 / K-10)</name>
    <name type="common">Mycobacterium paratuberculosis</name>
    <dbReference type="NCBI Taxonomy" id="262316"/>
    <lineage>
        <taxon>Bacteria</taxon>
        <taxon>Bacillati</taxon>
        <taxon>Actinomycetota</taxon>
        <taxon>Actinomycetes</taxon>
        <taxon>Mycobacteriales</taxon>
        <taxon>Mycobacteriaceae</taxon>
        <taxon>Mycobacterium</taxon>
        <taxon>Mycobacterium avium complex (MAC)</taxon>
    </lineage>
</organism>
<protein>
    <submittedName>
        <fullName evidence="3">Uncharacterized protein</fullName>
    </submittedName>
</protein>
<dbReference type="HOGENOM" id="CLU_028102_0_0_11"/>
<dbReference type="STRING" id="262316.MAP_0970"/>
<accession>Q741W7</accession>
<keyword evidence="2" id="KW-0472">Membrane</keyword>
<dbReference type="KEGG" id="mpa:MAP_0970"/>